<dbReference type="EMBL" id="JBHTHZ010000003">
    <property type="protein sequence ID" value="MFD0793286.1"/>
    <property type="molecule type" value="Genomic_DNA"/>
</dbReference>
<dbReference type="Proteomes" id="UP001597010">
    <property type="component" value="Unassembled WGS sequence"/>
</dbReference>
<sequence>MIQQYINSGILEAYVTGSASPQEVEELMYMRVKYPEVNTALNELETDMELFARHMAVPPPEHIWNKISDNIEEIILRDRNFPQQFKEREDNKYSNFSKPDTGPDYIEVEAQSNHMKVHKAWRWVFAAVFILGKIFLAFAIYFYLENRQAQQQIKELKTEMQRLKR</sequence>
<evidence type="ECO:0000256" key="1">
    <source>
        <dbReference type="SAM" id="Phobius"/>
    </source>
</evidence>
<dbReference type="RefSeq" id="WP_377112871.1">
    <property type="nucleotide sequence ID" value="NZ_JBHTHZ010000003.1"/>
</dbReference>
<accession>A0ABW3AQE4</accession>
<evidence type="ECO:0000313" key="2">
    <source>
        <dbReference type="EMBL" id="MFD0793286.1"/>
    </source>
</evidence>
<evidence type="ECO:0000313" key="3">
    <source>
        <dbReference type="Proteomes" id="UP001597010"/>
    </source>
</evidence>
<feature type="transmembrane region" description="Helical" evidence="1">
    <location>
        <begin position="123"/>
        <end position="144"/>
    </location>
</feature>
<protein>
    <submittedName>
        <fullName evidence="2">Uncharacterized protein</fullName>
    </submittedName>
</protein>
<organism evidence="2 3">
    <name type="scientific">Mucilaginibacter litoreus</name>
    <dbReference type="NCBI Taxonomy" id="1048221"/>
    <lineage>
        <taxon>Bacteria</taxon>
        <taxon>Pseudomonadati</taxon>
        <taxon>Bacteroidota</taxon>
        <taxon>Sphingobacteriia</taxon>
        <taxon>Sphingobacteriales</taxon>
        <taxon>Sphingobacteriaceae</taxon>
        <taxon>Mucilaginibacter</taxon>
    </lineage>
</organism>
<reference evidence="3" key="1">
    <citation type="journal article" date="2019" name="Int. J. Syst. Evol. Microbiol.">
        <title>The Global Catalogue of Microorganisms (GCM) 10K type strain sequencing project: providing services to taxonomists for standard genome sequencing and annotation.</title>
        <authorList>
            <consortium name="The Broad Institute Genomics Platform"/>
            <consortium name="The Broad Institute Genome Sequencing Center for Infectious Disease"/>
            <person name="Wu L."/>
            <person name="Ma J."/>
        </authorList>
    </citation>
    <scope>NUCLEOTIDE SEQUENCE [LARGE SCALE GENOMIC DNA]</scope>
    <source>
        <strain evidence="3">CCUG 61484</strain>
    </source>
</reference>
<keyword evidence="1" id="KW-0812">Transmembrane</keyword>
<comment type="caution">
    <text evidence="2">The sequence shown here is derived from an EMBL/GenBank/DDBJ whole genome shotgun (WGS) entry which is preliminary data.</text>
</comment>
<keyword evidence="1" id="KW-0472">Membrane</keyword>
<gene>
    <name evidence="2" type="ORF">ACFQZX_06625</name>
</gene>
<keyword evidence="1" id="KW-1133">Transmembrane helix</keyword>
<keyword evidence="3" id="KW-1185">Reference proteome</keyword>
<name>A0ABW3AQE4_9SPHI</name>
<proteinExistence type="predicted"/>